<dbReference type="AlphaFoldDB" id="R7Q9U1"/>
<dbReference type="InterPro" id="IPR015422">
    <property type="entry name" value="PyrdxlP-dep_Trfase_small"/>
</dbReference>
<evidence type="ECO:0000256" key="1">
    <source>
        <dbReference type="ARBA" id="ARBA00001933"/>
    </source>
</evidence>
<protein>
    <recommendedName>
        <fullName evidence="4">ornithine aminotransferase</fullName>
        <ecNumber evidence="4">2.6.1.13</ecNumber>
    </recommendedName>
    <alternativeName>
        <fullName evidence="8">Ornithine--oxo-acid aminotransferase</fullName>
    </alternativeName>
</protein>
<dbReference type="STRING" id="2769.R7Q9U1"/>
<dbReference type="GO" id="GO:0010121">
    <property type="term" value="P:L-arginine catabolic process to proline via ornithine"/>
    <property type="evidence" value="ECO:0007669"/>
    <property type="project" value="TreeGrafter"/>
</dbReference>
<accession>R7Q9U1</accession>
<evidence type="ECO:0000256" key="5">
    <source>
        <dbReference type="ARBA" id="ARBA00022576"/>
    </source>
</evidence>
<evidence type="ECO:0000256" key="4">
    <source>
        <dbReference type="ARBA" id="ARBA00012924"/>
    </source>
</evidence>
<dbReference type="KEGG" id="ccp:CHC_T00002893001"/>
<evidence type="ECO:0000256" key="2">
    <source>
        <dbReference type="ARBA" id="ARBA00004998"/>
    </source>
</evidence>
<dbReference type="GO" id="GO:0042802">
    <property type="term" value="F:identical protein binding"/>
    <property type="evidence" value="ECO:0007669"/>
    <property type="project" value="TreeGrafter"/>
</dbReference>
<dbReference type="NCBIfam" id="TIGR01885">
    <property type="entry name" value="Orn_aminotrans"/>
    <property type="match status" value="1"/>
</dbReference>
<dbReference type="Gene3D" id="3.90.1150.10">
    <property type="entry name" value="Aspartate Aminotransferase, domain 1"/>
    <property type="match status" value="1"/>
</dbReference>
<dbReference type="OMA" id="RSAWDLC"/>
<evidence type="ECO:0000313" key="10">
    <source>
        <dbReference type="Proteomes" id="UP000012073"/>
    </source>
</evidence>
<keyword evidence="5" id="KW-0032">Aminotransferase</keyword>
<keyword evidence="7" id="KW-0663">Pyridoxal phosphate</keyword>
<dbReference type="FunFam" id="3.40.640.10:FF:000011">
    <property type="entry name" value="Ornithine aminotransferase"/>
    <property type="match status" value="1"/>
</dbReference>
<reference evidence="10" key="1">
    <citation type="journal article" date="2013" name="Proc. Natl. Acad. Sci. U.S.A.">
        <title>Genome structure and metabolic features in the red seaweed Chondrus crispus shed light on evolution of the Archaeplastida.</title>
        <authorList>
            <person name="Collen J."/>
            <person name="Porcel B."/>
            <person name="Carre W."/>
            <person name="Ball S.G."/>
            <person name="Chaparro C."/>
            <person name="Tonon T."/>
            <person name="Barbeyron T."/>
            <person name="Michel G."/>
            <person name="Noel B."/>
            <person name="Valentin K."/>
            <person name="Elias M."/>
            <person name="Artiguenave F."/>
            <person name="Arun A."/>
            <person name="Aury J.M."/>
            <person name="Barbosa-Neto J.F."/>
            <person name="Bothwell J.H."/>
            <person name="Bouget F.Y."/>
            <person name="Brillet L."/>
            <person name="Cabello-Hurtado F."/>
            <person name="Capella-Gutierrez S."/>
            <person name="Charrier B."/>
            <person name="Cladiere L."/>
            <person name="Cock J.M."/>
            <person name="Coelho S.M."/>
            <person name="Colleoni C."/>
            <person name="Czjzek M."/>
            <person name="Da Silva C."/>
            <person name="Delage L."/>
            <person name="Denoeud F."/>
            <person name="Deschamps P."/>
            <person name="Dittami S.M."/>
            <person name="Gabaldon T."/>
            <person name="Gachon C.M."/>
            <person name="Groisillier A."/>
            <person name="Herve C."/>
            <person name="Jabbari K."/>
            <person name="Katinka M."/>
            <person name="Kloareg B."/>
            <person name="Kowalczyk N."/>
            <person name="Labadie K."/>
            <person name="Leblanc C."/>
            <person name="Lopez P.J."/>
            <person name="McLachlan D.H."/>
            <person name="Meslet-Cladiere L."/>
            <person name="Moustafa A."/>
            <person name="Nehr Z."/>
            <person name="Nyvall Collen P."/>
            <person name="Panaud O."/>
            <person name="Partensky F."/>
            <person name="Poulain J."/>
            <person name="Rensing S.A."/>
            <person name="Rousvoal S."/>
            <person name="Samson G."/>
            <person name="Symeonidi A."/>
            <person name="Weissenbach J."/>
            <person name="Zambounis A."/>
            <person name="Wincker P."/>
            <person name="Boyen C."/>
        </authorList>
    </citation>
    <scope>NUCLEOTIDE SEQUENCE [LARGE SCALE GENOMIC DNA]</scope>
    <source>
        <strain evidence="10">cv. Stackhouse</strain>
    </source>
</reference>
<keyword evidence="6" id="KW-0808">Transferase</keyword>
<comment type="pathway">
    <text evidence="2">Amino-acid biosynthesis; L-proline biosynthesis; L-glutamate 5-semialdehyde from L-ornithine: step 1/1.</text>
</comment>
<dbReference type="OrthoDB" id="425114at2759"/>
<gene>
    <name evidence="9" type="ORF">CHC_T00002893001</name>
</gene>
<dbReference type="InterPro" id="IPR005814">
    <property type="entry name" value="Aminotrans_3"/>
</dbReference>
<evidence type="ECO:0000256" key="8">
    <source>
        <dbReference type="ARBA" id="ARBA00030587"/>
    </source>
</evidence>
<dbReference type="GO" id="GO:0005737">
    <property type="term" value="C:cytoplasm"/>
    <property type="evidence" value="ECO:0007669"/>
    <property type="project" value="TreeGrafter"/>
</dbReference>
<sequence length="559" mass="61158">MPIMLWWICSATTHISKKSAFQVIKDLGSHAYCTLEDTGPDIALRKNGLHQKGKSKGKDPEPQAHQICNPSICIISSFAFQDLPLMAFLKTLSQPKLHASIKSWALGYARALPNLRTMTPPTLSTMSKRFQHSETAHLSALSQEKIDLESKYGVRNYHPLPVVLSRGLGTRVWDVEGREYLDFLAAYSAVNQGHCHPHILAALASQAAKLTLTSRAFYNDQLGHFEERLCNTFGFDRCLPMNSGVEACESAVKFARRWGYEVKRIADGRARVVFARGNFWGRSVAAISSSTDPVCRNGFGPFVPGFDLVDYDNLEELEKATSHPDVCAFMVEPIQGEAGIIVPQEGYLAKAKEICEKNRVLLIVDEVQTGLGRTGRLLCSGHDNVKPDMVVLGKALSGGVFPVSAVLGSDEVMTLIGPGEHGSTYGGNPLACAVAMAALDVIENEGLCENAEKMGHALRDGLFQNRRTTRKILSDVRGKGLMNALQIKDVYGDGSTAWQVCLEMAKNGVLAKPTHGDIIRLAPPLVITKEEVKQACVVIREALRVVSSNHEHQQQAVTE</sequence>
<dbReference type="GO" id="GO:0004587">
    <property type="term" value="F:ornithine aminotransferase activity"/>
    <property type="evidence" value="ECO:0007669"/>
    <property type="project" value="UniProtKB-EC"/>
</dbReference>
<dbReference type="Proteomes" id="UP000012073">
    <property type="component" value="Unassembled WGS sequence"/>
</dbReference>
<comment type="similarity">
    <text evidence="3">Belongs to the class-III pyridoxal-phosphate-dependent aminotransferase family.</text>
</comment>
<dbReference type="GO" id="GO:0055129">
    <property type="term" value="P:L-proline biosynthetic process"/>
    <property type="evidence" value="ECO:0007669"/>
    <property type="project" value="UniProtKB-UniPathway"/>
</dbReference>
<evidence type="ECO:0000256" key="3">
    <source>
        <dbReference type="ARBA" id="ARBA00008954"/>
    </source>
</evidence>
<dbReference type="Gene3D" id="3.40.640.10">
    <property type="entry name" value="Type I PLP-dependent aspartate aminotransferase-like (Major domain)"/>
    <property type="match status" value="1"/>
</dbReference>
<proteinExistence type="inferred from homology"/>
<dbReference type="CDD" id="cd00610">
    <property type="entry name" value="OAT_like"/>
    <property type="match status" value="1"/>
</dbReference>
<dbReference type="InterPro" id="IPR015421">
    <property type="entry name" value="PyrdxlP-dep_Trfase_major"/>
</dbReference>
<dbReference type="GO" id="GO:0019544">
    <property type="term" value="P:L-arginine catabolic process to L-glutamate"/>
    <property type="evidence" value="ECO:0007669"/>
    <property type="project" value="TreeGrafter"/>
</dbReference>
<dbReference type="EC" id="2.6.1.13" evidence="4"/>
<dbReference type="InterPro" id="IPR010164">
    <property type="entry name" value="Orn_aminotrans"/>
</dbReference>
<dbReference type="SUPFAM" id="SSF53383">
    <property type="entry name" value="PLP-dependent transferases"/>
    <property type="match status" value="1"/>
</dbReference>
<dbReference type="GO" id="GO:0030170">
    <property type="term" value="F:pyridoxal phosphate binding"/>
    <property type="evidence" value="ECO:0007669"/>
    <property type="project" value="InterPro"/>
</dbReference>
<organism evidence="9 10">
    <name type="scientific">Chondrus crispus</name>
    <name type="common">Carrageen Irish moss</name>
    <name type="synonym">Polymorpha crispa</name>
    <dbReference type="NCBI Taxonomy" id="2769"/>
    <lineage>
        <taxon>Eukaryota</taxon>
        <taxon>Rhodophyta</taxon>
        <taxon>Florideophyceae</taxon>
        <taxon>Rhodymeniophycidae</taxon>
        <taxon>Gigartinales</taxon>
        <taxon>Gigartinaceae</taxon>
        <taxon>Chondrus</taxon>
    </lineage>
</organism>
<keyword evidence="10" id="KW-1185">Reference proteome</keyword>
<dbReference type="RefSeq" id="XP_005714347.1">
    <property type="nucleotide sequence ID" value="XM_005714290.1"/>
</dbReference>
<dbReference type="PANTHER" id="PTHR11986">
    <property type="entry name" value="AMINOTRANSFERASE CLASS III"/>
    <property type="match status" value="1"/>
</dbReference>
<dbReference type="Pfam" id="PF00202">
    <property type="entry name" value="Aminotran_3"/>
    <property type="match status" value="1"/>
</dbReference>
<dbReference type="GeneID" id="17322059"/>
<dbReference type="Gramene" id="CDF34528">
    <property type="protein sequence ID" value="CDF34528"/>
    <property type="gene ID" value="CHC_T00002893001"/>
</dbReference>
<dbReference type="InterPro" id="IPR049704">
    <property type="entry name" value="Aminotrans_3_PPA_site"/>
</dbReference>
<name>R7Q9U1_CHOCR</name>
<dbReference type="FunFam" id="3.90.1150.10:FF:000152">
    <property type="entry name" value="Ornithine aminotransferase"/>
    <property type="match status" value="1"/>
</dbReference>
<dbReference type="InterPro" id="IPR050103">
    <property type="entry name" value="Class-III_PLP-dep_AT"/>
</dbReference>
<comment type="cofactor">
    <cofactor evidence="1">
        <name>pyridoxal 5'-phosphate</name>
        <dbReference type="ChEBI" id="CHEBI:597326"/>
    </cofactor>
</comment>
<evidence type="ECO:0000256" key="7">
    <source>
        <dbReference type="ARBA" id="ARBA00022898"/>
    </source>
</evidence>
<dbReference type="InterPro" id="IPR015424">
    <property type="entry name" value="PyrdxlP-dep_Trfase"/>
</dbReference>
<dbReference type="PROSITE" id="PS00600">
    <property type="entry name" value="AA_TRANSFER_CLASS_3"/>
    <property type="match status" value="1"/>
</dbReference>
<dbReference type="UniPathway" id="UPA00098">
    <property type="reaction ID" value="UER00358"/>
</dbReference>
<dbReference type="EMBL" id="HG001695">
    <property type="protein sequence ID" value="CDF34528.1"/>
    <property type="molecule type" value="Genomic_DNA"/>
</dbReference>
<evidence type="ECO:0000313" key="9">
    <source>
        <dbReference type="EMBL" id="CDF34528.1"/>
    </source>
</evidence>
<evidence type="ECO:0000256" key="6">
    <source>
        <dbReference type="ARBA" id="ARBA00022679"/>
    </source>
</evidence>
<dbReference type="PhylomeDB" id="R7Q9U1"/>
<dbReference type="PANTHER" id="PTHR11986:SF18">
    <property type="entry name" value="ORNITHINE AMINOTRANSFERASE, MITOCHONDRIAL"/>
    <property type="match status" value="1"/>
</dbReference>